<sequence length="332" mass="35791">MNSLDADPPGAEPIEGEVFHSGERRLQLHFGVRERVSQNGRRAIQPAMTGVHAEFLRSLSYLIIGARDGQGRLWATMVFGTPGFVVPRSDVVLDIGARPAGIDPAGAGLEQGASVGLLGIVLAERRRIRVNGSVARSTATGLRVDVVQSYNNCPQYIWPRTPGPVEAPNVTVWAPVRQATLASPAVRQAVEAADTFFIASGYRSQPGDAANIDDGIDVSHRGGRPGFIRIDGGVLSWPEYRGNWYFNTLGNLLVDGNCGLLIPDFRSGAVLQIQGHATIVLDPDEPVRDGLDEGLNVNAEVRVTVLQVLVRPGMIPPNWQLSSRARTKDVEL</sequence>
<dbReference type="Proteomes" id="UP000216020">
    <property type="component" value="Unassembled WGS sequence"/>
</dbReference>
<dbReference type="Gene3D" id="2.30.110.10">
    <property type="entry name" value="Electron Transport, Fmn-binding Protein, Chain A"/>
    <property type="match status" value="1"/>
</dbReference>
<evidence type="ECO:0000313" key="2">
    <source>
        <dbReference type="Proteomes" id="UP000216020"/>
    </source>
</evidence>
<accession>A0A261SE62</accession>
<dbReference type="EMBL" id="NEVM01000002">
    <property type="protein sequence ID" value="OZI34663.1"/>
    <property type="molecule type" value="Genomic_DNA"/>
</dbReference>
<proteinExistence type="predicted"/>
<dbReference type="PANTHER" id="PTHR42815">
    <property type="entry name" value="FAD-BINDING, PUTATIVE (AFU_ORTHOLOGUE AFUA_6G07600)-RELATED"/>
    <property type="match status" value="1"/>
</dbReference>
<reference evidence="2" key="1">
    <citation type="submission" date="2017-05" db="EMBL/GenBank/DDBJ databases">
        <title>Complete and WGS of Bordetella genogroups.</title>
        <authorList>
            <person name="Spilker T."/>
            <person name="Lipuma J."/>
        </authorList>
    </citation>
    <scope>NUCLEOTIDE SEQUENCE [LARGE SCALE GENOMIC DNA]</scope>
    <source>
        <strain evidence="2">AU16122</strain>
    </source>
</reference>
<dbReference type="InterPro" id="IPR012349">
    <property type="entry name" value="Split_barrel_FMN-bd"/>
</dbReference>
<gene>
    <name evidence="1" type="ORF">CAL29_14325</name>
</gene>
<dbReference type="OrthoDB" id="9796486at2"/>
<dbReference type="AlphaFoldDB" id="A0A261SE62"/>
<evidence type="ECO:0000313" key="1">
    <source>
        <dbReference type="EMBL" id="OZI34663.1"/>
    </source>
</evidence>
<keyword evidence="2" id="KW-1185">Reference proteome</keyword>
<protein>
    <submittedName>
        <fullName evidence="1">Uncharacterized protein</fullName>
    </submittedName>
</protein>
<comment type="caution">
    <text evidence="1">The sequence shown here is derived from an EMBL/GenBank/DDBJ whole genome shotgun (WGS) entry which is preliminary data.</text>
</comment>
<dbReference type="RefSeq" id="WP_094853653.1">
    <property type="nucleotide sequence ID" value="NZ_NEVM01000002.1"/>
</dbReference>
<name>A0A261SE62_9BORD</name>
<dbReference type="PANTHER" id="PTHR42815:SF2">
    <property type="entry name" value="FAD-BINDING, PUTATIVE (AFU_ORTHOLOGUE AFUA_6G07600)-RELATED"/>
    <property type="match status" value="1"/>
</dbReference>
<organism evidence="1 2">
    <name type="scientific">Bordetella genomosp. 10</name>
    <dbReference type="NCBI Taxonomy" id="1416804"/>
    <lineage>
        <taxon>Bacteria</taxon>
        <taxon>Pseudomonadati</taxon>
        <taxon>Pseudomonadota</taxon>
        <taxon>Betaproteobacteria</taxon>
        <taxon>Burkholderiales</taxon>
        <taxon>Alcaligenaceae</taxon>
        <taxon>Bordetella</taxon>
    </lineage>
</organism>